<dbReference type="OrthoDB" id="1577640at2759"/>
<dbReference type="InterPro" id="IPR002110">
    <property type="entry name" value="Ankyrin_rpt"/>
</dbReference>
<dbReference type="PANTHER" id="PTHR24171">
    <property type="entry name" value="ANKYRIN REPEAT DOMAIN-CONTAINING PROTEIN 39-RELATED"/>
    <property type="match status" value="1"/>
</dbReference>
<dbReference type="SUPFAM" id="SSF48403">
    <property type="entry name" value="Ankyrin repeat"/>
    <property type="match status" value="1"/>
</dbReference>
<gene>
    <name evidence="4" type="primary">Cnig_chr_III.g8688</name>
    <name evidence="4" type="ORF">B9Z55_008688</name>
</gene>
<dbReference type="Gene3D" id="1.25.40.20">
    <property type="entry name" value="Ankyrin repeat-containing domain"/>
    <property type="match status" value="1"/>
</dbReference>
<accession>A0A2G5UNV6</accession>
<comment type="caution">
    <text evidence="4">The sequence shown here is derived from an EMBL/GenBank/DDBJ whole genome shotgun (WGS) entry which is preliminary data.</text>
</comment>
<name>A0A2G5UNV6_9PELO</name>
<proteinExistence type="predicted"/>
<organism evidence="4 5">
    <name type="scientific">Caenorhabditis nigoni</name>
    <dbReference type="NCBI Taxonomy" id="1611254"/>
    <lineage>
        <taxon>Eukaryota</taxon>
        <taxon>Metazoa</taxon>
        <taxon>Ecdysozoa</taxon>
        <taxon>Nematoda</taxon>
        <taxon>Chromadorea</taxon>
        <taxon>Rhabditida</taxon>
        <taxon>Rhabditina</taxon>
        <taxon>Rhabditomorpha</taxon>
        <taxon>Rhabditoidea</taxon>
        <taxon>Rhabditidae</taxon>
        <taxon>Peloderinae</taxon>
        <taxon>Caenorhabditis</taxon>
    </lineage>
</organism>
<dbReference type="GO" id="GO:0004842">
    <property type="term" value="F:ubiquitin-protein transferase activity"/>
    <property type="evidence" value="ECO:0007669"/>
    <property type="project" value="TreeGrafter"/>
</dbReference>
<evidence type="ECO:0000313" key="4">
    <source>
        <dbReference type="EMBL" id="PIC41180.1"/>
    </source>
</evidence>
<dbReference type="Proteomes" id="UP000230233">
    <property type="component" value="Chromosome III"/>
</dbReference>
<dbReference type="GO" id="GO:0070531">
    <property type="term" value="C:BRCA1-A complex"/>
    <property type="evidence" value="ECO:0007669"/>
    <property type="project" value="TreeGrafter"/>
</dbReference>
<dbReference type="Pfam" id="PF12796">
    <property type="entry name" value="Ank_2"/>
    <property type="match status" value="2"/>
</dbReference>
<keyword evidence="5" id="KW-1185">Reference proteome</keyword>
<feature type="repeat" description="ANK" evidence="3">
    <location>
        <begin position="188"/>
        <end position="220"/>
    </location>
</feature>
<feature type="repeat" description="ANK" evidence="3">
    <location>
        <begin position="120"/>
        <end position="142"/>
    </location>
</feature>
<evidence type="ECO:0000313" key="5">
    <source>
        <dbReference type="Proteomes" id="UP000230233"/>
    </source>
</evidence>
<dbReference type="SMART" id="SM00248">
    <property type="entry name" value="ANK"/>
    <property type="match status" value="5"/>
</dbReference>
<evidence type="ECO:0000256" key="2">
    <source>
        <dbReference type="ARBA" id="ARBA00023043"/>
    </source>
</evidence>
<dbReference type="GO" id="GO:0031436">
    <property type="term" value="C:BRCA1-BARD1 complex"/>
    <property type="evidence" value="ECO:0007669"/>
    <property type="project" value="TreeGrafter"/>
</dbReference>
<evidence type="ECO:0000256" key="3">
    <source>
        <dbReference type="PROSITE-ProRule" id="PRU00023"/>
    </source>
</evidence>
<dbReference type="PROSITE" id="PS50297">
    <property type="entry name" value="ANK_REP_REGION"/>
    <property type="match status" value="4"/>
</dbReference>
<keyword evidence="1" id="KW-0677">Repeat</keyword>
<feature type="repeat" description="ANK" evidence="3">
    <location>
        <begin position="86"/>
        <end position="108"/>
    </location>
</feature>
<dbReference type="PANTHER" id="PTHR24171:SF11">
    <property type="entry name" value="26S PROTEASOME NON-ATPASE REGULATORY SUBUNIT 10"/>
    <property type="match status" value="1"/>
</dbReference>
<dbReference type="STRING" id="1611254.A0A2G5UNV6"/>
<protein>
    <submittedName>
        <fullName evidence="4">Uncharacterized protein</fullName>
    </submittedName>
</protein>
<dbReference type="PROSITE" id="PS50088">
    <property type="entry name" value="ANK_REPEAT"/>
    <property type="match status" value="4"/>
</dbReference>
<sequence>MNRTFQMTSTPSEKSMVELVHELAGLLRETKDDEAKRLLTRHPNLVGFKDDSGRSTVHFAAVGGSLPLLQFAILNDSEMADKEDDLGWTPLMIASSAGRVEVVRYLLSLPSVNAAHTNSNRQTSLHYACSKNHVEIAKLLIEAAPEAVNLPDKFGATALHRAASRGNDVIVRALIGSGKCSLDRQDSEGNTALHLACDENRADVALLLAHRGADIGLNNNEKKSPLQLVKDAELRHKLKVSVGQAK</sequence>
<dbReference type="InterPro" id="IPR036770">
    <property type="entry name" value="Ankyrin_rpt-contain_sf"/>
</dbReference>
<keyword evidence="2 3" id="KW-0040">ANK repeat</keyword>
<evidence type="ECO:0000256" key="1">
    <source>
        <dbReference type="ARBA" id="ARBA00022737"/>
    </source>
</evidence>
<feature type="repeat" description="ANK" evidence="3">
    <location>
        <begin position="154"/>
        <end position="178"/>
    </location>
</feature>
<dbReference type="GO" id="GO:0085020">
    <property type="term" value="P:protein K6-linked ubiquitination"/>
    <property type="evidence" value="ECO:0007669"/>
    <property type="project" value="TreeGrafter"/>
</dbReference>
<dbReference type="AlphaFoldDB" id="A0A2G5UNV6"/>
<reference evidence="5" key="1">
    <citation type="submission" date="2017-10" db="EMBL/GenBank/DDBJ databases">
        <title>Rapid genome shrinkage in a self-fertile nematode reveals novel sperm competition proteins.</title>
        <authorList>
            <person name="Yin D."/>
            <person name="Schwarz E.M."/>
            <person name="Thomas C.G."/>
            <person name="Felde R.L."/>
            <person name="Korf I.F."/>
            <person name="Cutter A.D."/>
            <person name="Schartner C.M."/>
            <person name="Ralston E.J."/>
            <person name="Meyer B.J."/>
            <person name="Haag E.S."/>
        </authorList>
    </citation>
    <scope>NUCLEOTIDE SEQUENCE [LARGE SCALE GENOMIC DNA]</scope>
    <source>
        <strain evidence="5">JU1422</strain>
    </source>
</reference>
<dbReference type="EMBL" id="PDUG01000003">
    <property type="protein sequence ID" value="PIC41180.1"/>
    <property type="molecule type" value="Genomic_DNA"/>
</dbReference>